<proteinExistence type="inferred from homology"/>
<dbReference type="STRING" id="933852.A0A0C3APU2"/>
<dbReference type="PANTHER" id="PTHR18359">
    <property type="entry name" value="WD-REPEAT PROTEIN-RELATED"/>
    <property type="match status" value="1"/>
</dbReference>
<evidence type="ECO:0000256" key="5">
    <source>
        <dbReference type="ARBA" id="ARBA00023242"/>
    </source>
</evidence>
<dbReference type="Proteomes" id="UP000054097">
    <property type="component" value="Unassembled WGS sequence"/>
</dbReference>
<dbReference type="OrthoDB" id="1935146at2759"/>
<dbReference type="InterPro" id="IPR045161">
    <property type="entry name" value="Utp18"/>
</dbReference>
<keyword evidence="5" id="KW-0539">Nucleus</keyword>
<dbReference type="HOGENOM" id="CLU_011055_2_0_1"/>
<organism evidence="8 9">
    <name type="scientific">Serendipita vermifera MAFF 305830</name>
    <dbReference type="NCBI Taxonomy" id="933852"/>
    <lineage>
        <taxon>Eukaryota</taxon>
        <taxon>Fungi</taxon>
        <taxon>Dikarya</taxon>
        <taxon>Basidiomycota</taxon>
        <taxon>Agaricomycotina</taxon>
        <taxon>Agaricomycetes</taxon>
        <taxon>Sebacinales</taxon>
        <taxon>Serendipitaceae</taxon>
        <taxon>Serendipita</taxon>
    </lineage>
</organism>
<sequence length="557" mass="61971">MYPHKKVRRDQDGSPKKSQEVPLWALKHQKDAEEEQLEDIVFGGAAFKQTVQIQDDDQDDLTGMEHVPDSQLFFFDDGKEQEEDESSSEEEDNSNLKTTKDSSRLQATKPLPQRPTTKSSAWADPDDEELRVSIASDKRLRKLRVEESEDVITGNEYENRLRRQFESINPVPQWAATARRKRRRDEMELDDRTLGLDSLLNSTSAIAKSSSRNELEKGTIDIERLRDANQASKTEGDVKSVAFHPSPAVSVMLSAGGDRRLKLYTVDGHTNPLLQTVHVPSLPISTASFHPSGSHVLLTGPRPFFFNYDLQSGICTKSPRGLWGTFASKVDNADHSLEKNSFSPDGRVLAVAGRRGYVYLVEWTTGSPQVVSSLKMNTGVRSLWWNTKASVTEARELYTLGDNSEVYVWDVRSRNCLRRWKDDGQYGATHITGSGQGDYLAIGSKSGIVNLYGSNVTSGNTTNTKPLKAFGNLTTAISCLDVNHNSEMMVMASSIKKDQLRLVHLASLSVFSNWPTSSSPLGKVTATAFSQGSEYLAIGNSRGRVLLYGLRHFWSTT</sequence>
<comment type="similarity">
    <text evidence="6">Belongs to the WD repeat UTP18 family.</text>
</comment>
<keyword evidence="2" id="KW-0698">rRNA processing</keyword>
<evidence type="ECO:0000256" key="4">
    <source>
        <dbReference type="ARBA" id="ARBA00022737"/>
    </source>
</evidence>
<keyword evidence="3" id="KW-0853">WD repeat</keyword>
<dbReference type="GO" id="GO:0034388">
    <property type="term" value="C:Pwp2p-containing subcomplex of 90S preribosome"/>
    <property type="evidence" value="ECO:0007669"/>
    <property type="project" value="TreeGrafter"/>
</dbReference>
<dbReference type="Gene3D" id="2.130.10.10">
    <property type="entry name" value="YVTN repeat-like/Quinoprotein amine dehydrogenase"/>
    <property type="match status" value="1"/>
</dbReference>
<dbReference type="EMBL" id="KN824388">
    <property type="protein sequence ID" value="KIM21256.1"/>
    <property type="molecule type" value="Genomic_DNA"/>
</dbReference>
<evidence type="ECO:0000256" key="3">
    <source>
        <dbReference type="ARBA" id="ARBA00022574"/>
    </source>
</evidence>
<feature type="region of interest" description="Disordered" evidence="7">
    <location>
        <begin position="1"/>
        <end position="23"/>
    </location>
</feature>
<dbReference type="PANTHER" id="PTHR18359:SF0">
    <property type="entry name" value="U3 SMALL NUCLEOLAR RNA-ASSOCIATED PROTEIN 18 HOMOLOG"/>
    <property type="match status" value="1"/>
</dbReference>
<keyword evidence="4" id="KW-0677">Repeat</keyword>
<name>A0A0C3APU2_SERVB</name>
<accession>A0A0C3APU2</accession>
<dbReference type="SUPFAM" id="SSF50978">
    <property type="entry name" value="WD40 repeat-like"/>
    <property type="match status" value="1"/>
</dbReference>
<evidence type="ECO:0000313" key="9">
    <source>
        <dbReference type="Proteomes" id="UP000054097"/>
    </source>
</evidence>
<dbReference type="GO" id="GO:0032040">
    <property type="term" value="C:small-subunit processome"/>
    <property type="evidence" value="ECO:0007669"/>
    <property type="project" value="TreeGrafter"/>
</dbReference>
<dbReference type="SMART" id="SM00320">
    <property type="entry name" value="WD40"/>
    <property type="match status" value="5"/>
</dbReference>
<dbReference type="InterPro" id="IPR036322">
    <property type="entry name" value="WD40_repeat_dom_sf"/>
</dbReference>
<dbReference type="GO" id="GO:0006364">
    <property type="term" value="P:rRNA processing"/>
    <property type="evidence" value="ECO:0007669"/>
    <property type="project" value="UniProtKB-KW"/>
</dbReference>
<protein>
    <recommendedName>
        <fullName evidence="10">Anaphase-promoting complex subunit 4 WD40 domain-containing protein</fullName>
    </recommendedName>
</protein>
<feature type="compositionally biased region" description="Basic and acidic residues" evidence="7">
    <location>
        <begin position="9"/>
        <end position="19"/>
    </location>
</feature>
<gene>
    <name evidence="8" type="ORF">M408DRAFT_333572</name>
</gene>
<comment type="subcellular location">
    <subcellularLocation>
        <location evidence="1">Nucleus</location>
        <location evidence="1">Nucleolus</location>
    </subcellularLocation>
</comment>
<feature type="compositionally biased region" description="Acidic residues" evidence="7">
    <location>
        <begin position="79"/>
        <end position="93"/>
    </location>
</feature>
<dbReference type="AlphaFoldDB" id="A0A0C3APU2"/>
<evidence type="ECO:0008006" key="10">
    <source>
        <dbReference type="Google" id="ProtNLM"/>
    </source>
</evidence>
<evidence type="ECO:0000256" key="2">
    <source>
        <dbReference type="ARBA" id="ARBA00022552"/>
    </source>
</evidence>
<evidence type="ECO:0000313" key="8">
    <source>
        <dbReference type="EMBL" id="KIM21256.1"/>
    </source>
</evidence>
<keyword evidence="9" id="KW-1185">Reference proteome</keyword>
<evidence type="ECO:0000256" key="1">
    <source>
        <dbReference type="ARBA" id="ARBA00004604"/>
    </source>
</evidence>
<evidence type="ECO:0000256" key="6">
    <source>
        <dbReference type="ARBA" id="ARBA00025767"/>
    </source>
</evidence>
<feature type="region of interest" description="Disordered" evidence="7">
    <location>
        <begin position="55"/>
        <end position="125"/>
    </location>
</feature>
<reference evidence="8 9" key="1">
    <citation type="submission" date="2014-04" db="EMBL/GenBank/DDBJ databases">
        <authorList>
            <consortium name="DOE Joint Genome Institute"/>
            <person name="Kuo A."/>
            <person name="Zuccaro A."/>
            <person name="Kohler A."/>
            <person name="Nagy L.G."/>
            <person name="Floudas D."/>
            <person name="Copeland A."/>
            <person name="Barry K.W."/>
            <person name="Cichocki N."/>
            <person name="Veneault-Fourrey C."/>
            <person name="LaButti K."/>
            <person name="Lindquist E.A."/>
            <person name="Lipzen A."/>
            <person name="Lundell T."/>
            <person name="Morin E."/>
            <person name="Murat C."/>
            <person name="Sun H."/>
            <person name="Tunlid A."/>
            <person name="Henrissat B."/>
            <person name="Grigoriev I.V."/>
            <person name="Hibbett D.S."/>
            <person name="Martin F."/>
            <person name="Nordberg H.P."/>
            <person name="Cantor M.N."/>
            <person name="Hua S.X."/>
        </authorList>
    </citation>
    <scope>NUCLEOTIDE SEQUENCE [LARGE SCALE GENOMIC DNA]</scope>
    <source>
        <strain evidence="8 9">MAFF 305830</strain>
    </source>
</reference>
<dbReference type="InterPro" id="IPR015943">
    <property type="entry name" value="WD40/YVTN_repeat-like_dom_sf"/>
</dbReference>
<evidence type="ECO:0000256" key="7">
    <source>
        <dbReference type="SAM" id="MobiDB-lite"/>
    </source>
</evidence>
<dbReference type="InterPro" id="IPR001680">
    <property type="entry name" value="WD40_rpt"/>
</dbReference>
<reference evidence="9" key="2">
    <citation type="submission" date="2015-01" db="EMBL/GenBank/DDBJ databases">
        <title>Evolutionary Origins and Diversification of the Mycorrhizal Mutualists.</title>
        <authorList>
            <consortium name="DOE Joint Genome Institute"/>
            <consortium name="Mycorrhizal Genomics Consortium"/>
            <person name="Kohler A."/>
            <person name="Kuo A."/>
            <person name="Nagy L.G."/>
            <person name="Floudas D."/>
            <person name="Copeland A."/>
            <person name="Barry K.W."/>
            <person name="Cichocki N."/>
            <person name="Veneault-Fourrey C."/>
            <person name="LaButti K."/>
            <person name="Lindquist E.A."/>
            <person name="Lipzen A."/>
            <person name="Lundell T."/>
            <person name="Morin E."/>
            <person name="Murat C."/>
            <person name="Riley R."/>
            <person name="Ohm R."/>
            <person name="Sun H."/>
            <person name="Tunlid A."/>
            <person name="Henrissat B."/>
            <person name="Grigoriev I.V."/>
            <person name="Hibbett D.S."/>
            <person name="Martin F."/>
        </authorList>
    </citation>
    <scope>NUCLEOTIDE SEQUENCE [LARGE SCALE GENOMIC DNA]</scope>
    <source>
        <strain evidence="9">MAFF 305830</strain>
    </source>
</reference>